<dbReference type="VEuPathDB" id="VectorBase:MDOMA2_005751"/>
<feature type="region of interest" description="Disordered" evidence="1">
    <location>
        <begin position="207"/>
        <end position="235"/>
    </location>
</feature>
<dbReference type="GeneID" id="101891382"/>
<name>A0A9J7IGG8_MUSDO</name>
<protein>
    <submittedName>
        <fullName evidence="4">Uncharacterized protein LOC101891382</fullName>
    </submittedName>
</protein>
<evidence type="ECO:0000313" key="4">
    <source>
        <dbReference type="RefSeq" id="XP_019895353.2"/>
    </source>
</evidence>
<dbReference type="Proteomes" id="UP001652621">
    <property type="component" value="Unplaced"/>
</dbReference>
<feature type="compositionally biased region" description="Basic and acidic residues" evidence="1">
    <location>
        <begin position="212"/>
        <end position="226"/>
    </location>
</feature>
<keyword evidence="3" id="KW-1185">Reference proteome</keyword>
<dbReference type="RefSeq" id="XP_019895353.2">
    <property type="nucleotide sequence ID" value="XM_020039794.2"/>
</dbReference>
<dbReference type="OrthoDB" id="8192989at2759"/>
<gene>
    <name evidence="4" type="primary">LOC101891382</name>
</gene>
<dbReference type="KEGG" id="mde:101891382"/>
<proteinExistence type="predicted"/>
<evidence type="ECO:0000256" key="2">
    <source>
        <dbReference type="SAM" id="Phobius"/>
    </source>
</evidence>
<feature type="transmembrane region" description="Helical" evidence="2">
    <location>
        <begin position="65"/>
        <end position="81"/>
    </location>
</feature>
<dbReference type="AlphaFoldDB" id="A0A9J7IGG8"/>
<organism evidence="3 4">
    <name type="scientific">Musca domestica</name>
    <name type="common">House fly</name>
    <dbReference type="NCBI Taxonomy" id="7370"/>
    <lineage>
        <taxon>Eukaryota</taxon>
        <taxon>Metazoa</taxon>
        <taxon>Ecdysozoa</taxon>
        <taxon>Arthropoda</taxon>
        <taxon>Hexapoda</taxon>
        <taxon>Insecta</taxon>
        <taxon>Pterygota</taxon>
        <taxon>Neoptera</taxon>
        <taxon>Endopterygota</taxon>
        <taxon>Diptera</taxon>
        <taxon>Brachycera</taxon>
        <taxon>Muscomorpha</taxon>
        <taxon>Muscoidea</taxon>
        <taxon>Muscidae</taxon>
        <taxon>Musca</taxon>
    </lineage>
</organism>
<feature type="region of interest" description="Disordered" evidence="1">
    <location>
        <begin position="166"/>
        <end position="189"/>
    </location>
</feature>
<keyword evidence="2" id="KW-0812">Transmembrane</keyword>
<evidence type="ECO:0000313" key="3">
    <source>
        <dbReference type="Proteomes" id="UP001652621"/>
    </source>
</evidence>
<reference evidence="4" key="1">
    <citation type="submission" date="2025-08" db="UniProtKB">
        <authorList>
            <consortium name="RefSeq"/>
        </authorList>
    </citation>
    <scope>IDENTIFICATION</scope>
    <source>
        <strain evidence="4">Aabys</strain>
        <tissue evidence="4">Whole body</tissue>
    </source>
</reference>
<sequence length="250" mass="28482">MKSSTGNRSCCKVKEEQVSNMASWLGAELTRTYYITAGPTGRFKDNNPERTELKKRKMCKFHNRLFVFSLLAFGCCVNLVWSKPVLKQDYNEDSNLNFNQIMALTALLSPQDNYDLHYDQRQKGSENYRVKLDGFFIGIPQEESSSLLLLTDDILESFGEEILSKPEKTKKRKESSLELESYPNSQRPLQIGEQDVPSLVVEIPSYGGQKYGEARTNEDGGEELPRKPSTSKTRSFVSHLLGLLKRGHRN</sequence>
<accession>A0A9J7IGG8</accession>
<keyword evidence="2" id="KW-0472">Membrane</keyword>
<keyword evidence="2" id="KW-1133">Transmembrane helix</keyword>
<evidence type="ECO:0000256" key="1">
    <source>
        <dbReference type="SAM" id="MobiDB-lite"/>
    </source>
</evidence>